<evidence type="ECO:0000313" key="2">
    <source>
        <dbReference type="Proteomes" id="UP000481153"/>
    </source>
</evidence>
<proteinExistence type="predicted"/>
<evidence type="ECO:0000313" key="1">
    <source>
        <dbReference type="EMBL" id="KAF0726879.1"/>
    </source>
</evidence>
<comment type="caution">
    <text evidence="1">The sequence shown here is derived from an EMBL/GenBank/DDBJ whole genome shotgun (WGS) entry which is preliminary data.</text>
</comment>
<keyword evidence="2" id="KW-1185">Reference proteome</keyword>
<gene>
    <name evidence="1" type="ORF">Ae201684_015021</name>
</gene>
<dbReference type="EMBL" id="VJMJ01000205">
    <property type="protein sequence ID" value="KAF0726879.1"/>
    <property type="molecule type" value="Genomic_DNA"/>
</dbReference>
<sequence length="78" mass="8667">MGLVIMPATCEVSGFVLCSARVLRCKGSKFHPKAMFLHIKKPSILCSRVHAERHTQVIHVIQWQVVSTEAYHGILALG</sequence>
<accession>A0A6G0WI68</accession>
<name>A0A6G0WI68_9STRA</name>
<dbReference type="Proteomes" id="UP000481153">
    <property type="component" value="Unassembled WGS sequence"/>
</dbReference>
<protein>
    <submittedName>
        <fullName evidence="1">Uncharacterized protein</fullName>
    </submittedName>
</protein>
<dbReference type="AlphaFoldDB" id="A0A6G0WI68"/>
<organism evidence="1 2">
    <name type="scientific">Aphanomyces euteiches</name>
    <dbReference type="NCBI Taxonomy" id="100861"/>
    <lineage>
        <taxon>Eukaryota</taxon>
        <taxon>Sar</taxon>
        <taxon>Stramenopiles</taxon>
        <taxon>Oomycota</taxon>
        <taxon>Saprolegniomycetes</taxon>
        <taxon>Saprolegniales</taxon>
        <taxon>Verrucalvaceae</taxon>
        <taxon>Aphanomyces</taxon>
    </lineage>
</organism>
<reference evidence="1 2" key="1">
    <citation type="submission" date="2019-07" db="EMBL/GenBank/DDBJ databases">
        <title>Genomics analysis of Aphanomyces spp. identifies a new class of oomycete effector associated with host adaptation.</title>
        <authorList>
            <person name="Gaulin E."/>
        </authorList>
    </citation>
    <scope>NUCLEOTIDE SEQUENCE [LARGE SCALE GENOMIC DNA]</scope>
    <source>
        <strain evidence="1 2">ATCC 201684</strain>
    </source>
</reference>